<sequence>MAMPHAAPGELIDLHPTGASLLETATQAFFKTDHLEVMRLVLLSGERFPEHQVAGEVTIQCLAGKVRLQLGARSVEMTAGTLLYLPGGAPHALEAVEDAAILVTILLPAKQ</sequence>
<dbReference type="EMBL" id="AKCV02000015">
    <property type="protein sequence ID" value="TMS58478.1"/>
    <property type="molecule type" value="Genomic_DNA"/>
</dbReference>
<proteinExistence type="predicted"/>
<evidence type="ECO:0000313" key="2">
    <source>
        <dbReference type="Proteomes" id="UP000004277"/>
    </source>
</evidence>
<dbReference type="Proteomes" id="UP000004277">
    <property type="component" value="Unassembled WGS sequence"/>
</dbReference>
<protein>
    <submittedName>
        <fullName evidence="1">Cupin domain-containing protein</fullName>
    </submittedName>
</protein>
<name>A0ACD3SR69_9BURK</name>
<keyword evidence="2" id="KW-1185">Reference proteome</keyword>
<comment type="caution">
    <text evidence="1">The sequence shown here is derived from an EMBL/GenBank/DDBJ whole genome shotgun (WGS) entry which is preliminary data.</text>
</comment>
<organism evidence="1 2">
    <name type="scientific">Imbroritus primus</name>
    <dbReference type="NCBI Taxonomy" id="3058603"/>
    <lineage>
        <taxon>Bacteria</taxon>
        <taxon>Pseudomonadati</taxon>
        <taxon>Pseudomonadota</taxon>
        <taxon>Betaproteobacteria</taxon>
        <taxon>Burkholderiales</taxon>
        <taxon>Burkholderiaceae</taxon>
        <taxon>Imbroritus</taxon>
    </lineage>
</organism>
<gene>
    <name evidence="1" type="ORF">MW7_007030</name>
</gene>
<accession>A0ACD3SR69</accession>
<evidence type="ECO:0000313" key="1">
    <source>
        <dbReference type="EMBL" id="TMS58478.1"/>
    </source>
</evidence>
<reference evidence="1" key="1">
    <citation type="submission" date="2019-05" db="EMBL/GenBank/DDBJ databases">
        <title>Revised genome assembly of Burkholderiaceae (previously Ralstonia) sp. PBA.</title>
        <authorList>
            <person name="Gan H.M."/>
        </authorList>
    </citation>
    <scope>NUCLEOTIDE SEQUENCE</scope>
    <source>
        <strain evidence="1">PBA</strain>
    </source>
</reference>